<dbReference type="GO" id="GO:0071007">
    <property type="term" value="C:U2-type catalytic step 2 spliceosome"/>
    <property type="evidence" value="ECO:0007669"/>
    <property type="project" value="TreeGrafter"/>
</dbReference>
<reference evidence="12" key="1">
    <citation type="submission" date="2021-01" db="EMBL/GenBank/DDBJ databases">
        <authorList>
            <person name="Corre E."/>
            <person name="Pelletier E."/>
            <person name="Niang G."/>
            <person name="Scheremetjew M."/>
            <person name="Finn R."/>
            <person name="Kale V."/>
            <person name="Holt S."/>
            <person name="Cochrane G."/>
            <person name="Meng A."/>
            <person name="Brown T."/>
            <person name="Cohen L."/>
        </authorList>
    </citation>
    <scope>NUCLEOTIDE SEQUENCE</scope>
    <source>
        <strain evidence="12">PLY182g</strain>
    </source>
</reference>
<dbReference type="SUPFAM" id="SSF48452">
    <property type="entry name" value="TPR-like"/>
    <property type="match status" value="4"/>
</dbReference>
<evidence type="ECO:0000259" key="9">
    <source>
        <dbReference type="Pfam" id="PF23220"/>
    </source>
</evidence>
<dbReference type="GO" id="GO:0000974">
    <property type="term" value="C:Prp19 complex"/>
    <property type="evidence" value="ECO:0007669"/>
    <property type="project" value="TreeGrafter"/>
</dbReference>
<sequence length="845" mass="96017">MDAKRRAPARQRNMIAERALKYLPGSYKIWHAYLNDRLEQVKLRRPGDASLDNLSRTYERALVYMHKMPRIWLDYLGFLSKQHRTTQTRHAFDRALRALPITQHERVWELYLVFARGCDVPETAVRIYKRYLQFDPDATEDYIDFLLGIGRVTEAALKLAELLNRESFVSLRGKSRHKLWMELCELVCKNPTEVKGLRVEAIIRSGLRTFSDEAGHLWCALADFFIRQGLFEQARDVYEEGISSVVTVRDFSMIFDADSQFEESLISAQMEAIVGREPTDAENEELEMRLARLELLMERRPELLSSVLLRQNPHAVNEWLKRAALFDGQPAKVIHTFATAVKTVDPQLAVGKPHNLWLQFAKFYESHADIKNARVILRKATQVPYKLVDDLAAVWMGWAEMELRAKKYPDALKVLAEATTIPPAAQRGKEKEAAGPVQGKLYRHTKLWSFYADLQESLSGFEPTKATYDKIVELRIVTPQIILNYAAFLEEHKHFELSFQAYEKGVAIFKHPHVLQIWVPYLTKFVKRYAGAKLERTRDLFEQALDGCPAAEVHKLFLLMAKFEEEYGLMRNAMSVYSRAIEAVAIERRLEMFNMYIAKAAEYFGVTKTRDIYEQAINLLPAAQVSDMCVRYANLERKLGEIDRARAIYMHGAQDVNPKTPTGEDSAFWRTWHDFEVAHGNEDTFREMLRLKRSVAAQHSDAAVVTNMPADQDKKRRRDEADSMAALEADADAAAQSDPSDPSGAPPFHSVSADHFTPASAFAGARQGFVFTKGELGLGYYLDVAGGAEPPPPPQASAEIELDDDDDDAQIEQMQVPSEVFGAAGIGQEPIGALERFKRAKTADT</sequence>
<comment type="similarity">
    <text evidence="2">Belongs to the crooked-neck family.</text>
</comment>
<dbReference type="SMART" id="SM00386">
    <property type="entry name" value="HAT"/>
    <property type="match status" value="11"/>
</dbReference>
<dbReference type="Pfam" id="PF23231">
    <property type="entry name" value="HAT_Syf1_CNRKL1_C"/>
    <property type="match status" value="1"/>
</dbReference>
<feature type="domain" description="Pre-mRNA-splicing factor Syf1-like N-terminal HAT-repeats" evidence="11">
    <location>
        <begin position="5"/>
        <end position="137"/>
    </location>
</feature>
<keyword evidence="6" id="KW-0508">mRNA splicing</keyword>
<dbReference type="PANTHER" id="PTHR11246">
    <property type="entry name" value="PRE-MRNA SPLICING FACTOR"/>
    <property type="match status" value="1"/>
</dbReference>
<dbReference type="EMBL" id="HBEY01043001">
    <property type="protein sequence ID" value="CAD8617183.1"/>
    <property type="molecule type" value="Transcribed_RNA"/>
</dbReference>
<feature type="domain" description="Pre-mRNA-splicing factor Syf1/CRNKL1-like C-terminal HAT-repeats" evidence="10">
    <location>
        <begin position="346"/>
        <end position="728"/>
    </location>
</feature>
<dbReference type="GO" id="GO:0000349">
    <property type="term" value="P:generation of catalytic spliceosome for first transesterification step"/>
    <property type="evidence" value="ECO:0007669"/>
    <property type="project" value="TreeGrafter"/>
</dbReference>
<protein>
    <recommendedName>
        <fullName evidence="13">Suppressor of forked domain-containing protein</fullName>
    </recommendedName>
</protein>
<dbReference type="InterPro" id="IPR055433">
    <property type="entry name" value="HAT_Syf1-like_N"/>
</dbReference>
<feature type="region of interest" description="Disordered" evidence="8">
    <location>
        <begin position="700"/>
        <end position="752"/>
    </location>
</feature>
<evidence type="ECO:0008006" key="13">
    <source>
        <dbReference type="Google" id="ProtNLM"/>
    </source>
</evidence>
<evidence type="ECO:0000256" key="2">
    <source>
        <dbReference type="ARBA" id="ARBA00008644"/>
    </source>
</evidence>
<dbReference type="InterPro" id="IPR011990">
    <property type="entry name" value="TPR-like_helical_dom_sf"/>
</dbReference>
<keyword evidence="7" id="KW-0539">Nucleus</keyword>
<evidence type="ECO:0000256" key="1">
    <source>
        <dbReference type="ARBA" id="ARBA00004123"/>
    </source>
</evidence>
<keyword evidence="5" id="KW-0677">Repeat</keyword>
<dbReference type="InterPro" id="IPR045075">
    <property type="entry name" value="Syf1-like"/>
</dbReference>
<organism evidence="12">
    <name type="scientific">Coccolithus braarudii</name>
    <dbReference type="NCBI Taxonomy" id="221442"/>
    <lineage>
        <taxon>Eukaryota</taxon>
        <taxon>Haptista</taxon>
        <taxon>Haptophyta</taxon>
        <taxon>Prymnesiophyceae</taxon>
        <taxon>Coccolithales</taxon>
        <taxon>Coccolithaceae</taxon>
        <taxon>Coccolithus</taxon>
    </lineage>
</organism>
<dbReference type="Gene3D" id="1.25.40.10">
    <property type="entry name" value="Tetratricopeptide repeat domain"/>
    <property type="match status" value="3"/>
</dbReference>
<dbReference type="PANTHER" id="PTHR11246:SF5">
    <property type="entry name" value="PRE-MRNA-SPLICING FACTOR SYF1"/>
    <property type="match status" value="1"/>
</dbReference>
<keyword evidence="3" id="KW-0507">mRNA processing</keyword>
<feature type="compositionally biased region" description="Basic and acidic residues" evidence="8">
    <location>
        <begin position="711"/>
        <end position="721"/>
    </location>
</feature>
<keyword evidence="4" id="KW-0747">Spliceosome</keyword>
<evidence type="ECO:0000256" key="6">
    <source>
        <dbReference type="ARBA" id="ARBA00023187"/>
    </source>
</evidence>
<dbReference type="FunFam" id="1.25.40.10:FF:000023">
    <property type="entry name" value="Pre-mRNA-splicing factor SYF1"/>
    <property type="match status" value="1"/>
</dbReference>
<dbReference type="InterPro" id="IPR056350">
    <property type="entry name" value="HAT_Syf1_central"/>
</dbReference>
<evidence type="ECO:0000256" key="4">
    <source>
        <dbReference type="ARBA" id="ARBA00022728"/>
    </source>
</evidence>
<feature type="compositionally biased region" description="Low complexity" evidence="8">
    <location>
        <begin position="723"/>
        <end position="747"/>
    </location>
</feature>
<name>A0A7S0Q8I9_9EUKA</name>
<evidence type="ECO:0000259" key="11">
    <source>
        <dbReference type="Pfam" id="PF23233"/>
    </source>
</evidence>
<evidence type="ECO:0000256" key="3">
    <source>
        <dbReference type="ARBA" id="ARBA00022664"/>
    </source>
</evidence>
<dbReference type="FunFam" id="1.25.40.10:FF:000137">
    <property type="entry name" value="Pre-mRNA-splicing factor syf1"/>
    <property type="match status" value="1"/>
</dbReference>
<evidence type="ECO:0000256" key="5">
    <source>
        <dbReference type="ARBA" id="ARBA00022737"/>
    </source>
</evidence>
<dbReference type="AlphaFoldDB" id="A0A7S0Q8I9"/>
<dbReference type="InterPro" id="IPR003107">
    <property type="entry name" value="HAT"/>
</dbReference>
<gene>
    <name evidence="12" type="ORF">CPEL01642_LOCUS20564</name>
</gene>
<accession>A0A7S0Q8I9</accession>
<dbReference type="Pfam" id="PF23220">
    <property type="entry name" value="HAT_Syf1_M"/>
    <property type="match status" value="1"/>
</dbReference>
<evidence type="ECO:0000256" key="8">
    <source>
        <dbReference type="SAM" id="MobiDB-lite"/>
    </source>
</evidence>
<dbReference type="GO" id="GO:0071014">
    <property type="term" value="C:post-mRNA release spliceosomal complex"/>
    <property type="evidence" value="ECO:0007669"/>
    <property type="project" value="TreeGrafter"/>
</dbReference>
<dbReference type="Pfam" id="PF23233">
    <property type="entry name" value="HAT_Syf1_CNRKL1_N"/>
    <property type="match status" value="1"/>
</dbReference>
<dbReference type="Gene3D" id="1.25.40.430">
    <property type="match status" value="1"/>
</dbReference>
<dbReference type="InterPro" id="IPR055430">
    <property type="entry name" value="HAT_Syf1_CNRKL1_C"/>
</dbReference>
<evidence type="ECO:0000313" key="12">
    <source>
        <dbReference type="EMBL" id="CAD8617183.1"/>
    </source>
</evidence>
<comment type="subcellular location">
    <subcellularLocation>
        <location evidence="1">Nucleus</location>
    </subcellularLocation>
</comment>
<proteinExistence type="inferred from homology"/>
<feature type="domain" description="Pre-mRNA-splicing factor SYF1 central HAT repeats" evidence="9">
    <location>
        <begin position="140"/>
        <end position="344"/>
    </location>
</feature>
<feature type="region of interest" description="Disordered" evidence="8">
    <location>
        <begin position="785"/>
        <end position="807"/>
    </location>
</feature>
<evidence type="ECO:0000259" key="10">
    <source>
        <dbReference type="Pfam" id="PF23231"/>
    </source>
</evidence>
<evidence type="ECO:0000256" key="7">
    <source>
        <dbReference type="ARBA" id="ARBA00023242"/>
    </source>
</evidence>